<gene>
    <name evidence="5" type="ORF">NZK81_02155</name>
</gene>
<dbReference type="Pfam" id="PF17179">
    <property type="entry name" value="Fer4_22"/>
    <property type="match status" value="1"/>
</dbReference>
<dbReference type="InterPro" id="IPR009051">
    <property type="entry name" value="Helical_ferredxn"/>
</dbReference>
<comment type="caution">
    <text evidence="5">The sequence shown here is derived from an EMBL/GenBank/DDBJ whole genome shotgun (WGS) entry which is preliminary data.</text>
</comment>
<dbReference type="PANTHER" id="PTHR40447">
    <property type="entry name" value="ANAEROBIC SULFITE REDUCTASE SUBUNIT A"/>
    <property type="match status" value="1"/>
</dbReference>
<dbReference type="EMBL" id="JANZXA010000001">
    <property type="protein sequence ID" value="MCT2398343.1"/>
    <property type="molecule type" value="Genomic_DNA"/>
</dbReference>
<dbReference type="Gene3D" id="1.10.1060.10">
    <property type="entry name" value="Alpha-helical ferredoxin"/>
    <property type="match status" value="1"/>
</dbReference>
<organism evidence="5 6">
    <name type="scientific">Novosphingobium mangrovi</name>
    <name type="common">ex Huang et al. 2023</name>
    <dbReference type="NCBI Taxonomy" id="2976432"/>
    <lineage>
        <taxon>Bacteria</taxon>
        <taxon>Pseudomonadati</taxon>
        <taxon>Pseudomonadota</taxon>
        <taxon>Alphaproteobacteria</taxon>
        <taxon>Sphingomonadales</taxon>
        <taxon>Sphingomonadaceae</taxon>
        <taxon>Novosphingobium</taxon>
    </lineage>
</organism>
<dbReference type="InterPro" id="IPR017896">
    <property type="entry name" value="4Fe4S_Fe-S-bd"/>
</dbReference>
<evidence type="ECO:0000259" key="4">
    <source>
        <dbReference type="PROSITE" id="PS51379"/>
    </source>
</evidence>
<sequence>MQRDSADTAGLVIDPLGLQALIERLASMGFRVVGPALRDDAVVYDDITGIGDLPQGWTDRQEPGRYRLERRQDDALFGYAVGPHSWKKFLFPPVETLWSARWDDKGGMAISPPETSQDKFAFIGVRGCELHAMAIQDRVLAEGDHANATYAARRQEAFIVAVNCGQAGGTCFCVSMETGPKVESGFDLALTELLDGGEHRFLVEIGSDAGAQVMEEVPSAPASAVQIEAAAAVVERTAGQMGRSLDTNGIKELLQGNLEHPRWDEVAERCLTCANCTMVCPTCFCTTVEDHSDLTNQSAERVRKWDSCFTMDFSYVHGGSVRSSTRSRYRQWMTHKLANWIDQFGTSGCVGCGRCVTWCPVGIDITEEAAAIRATPGGKGEA</sequence>
<dbReference type="RefSeq" id="WP_260043460.1">
    <property type="nucleotide sequence ID" value="NZ_JANZXA010000001.1"/>
</dbReference>
<evidence type="ECO:0000313" key="6">
    <source>
        <dbReference type="Proteomes" id="UP001165583"/>
    </source>
</evidence>
<evidence type="ECO:0000256" key="2">
    <source>
        <dbReference type="ARBA" id="ARBA00023004"/>
    </source>
</evidence>
<evidence type="ECO:0000256" key="1">
    <source>
        <dbReference type="ARBA" id="ARBA00022723"/>
    </source>
</evidence>
<feature type="domain" description="4Fe-4S ferredoxin-type" evidence="4">
    <location>
        <begin position="259"/>
        <end position="291"/>
    </location>
</feature>
<reference evidence="5" key="1">
    <citation type="submission" date="2022-09" db="EMBL/GenBank/DDBJ databases">
        <title>Novosphingobium sp. Nov., a polycyclic aromatic hydrocarbon-degrading bacterium isolated form mangrove sediments in HongKong.</title>
        <authorList>
            <person name="Hu Z."/>
        </authorList>
    </citation>
    <scope>NUCLEOTIDE SEQUENCE</scope>
    <source>
        <strain evidence="5">HK4-1</strain>
    </source>
</reference>
<dbReference type="InterPro" id="IPR017900">
    <property type="entry name" value="4Fe4S_Fe_S_CS"/>
</dbReference>
<dbReference type="SUPFAM" id="SSF46548">
    <property type="entry name" value="alpha-helical ferredoxin"/>
    <property type="match status" value="1"/>
</dbReference>
<keyword evidence="3" id="KW-0411">Iron-sulfur</keyword>
<proteinExistence type="predicted"/>
<dbReference type="PROSITE" id="PS51379">
    <property type="entry name" value="4FE4S_FER_2"/>
    <property type="match status" value="2"/>
</dbReference>
<dbReference type="Proteomes" id="UP001165583">
    <property type="component" value="Unassembled WGS sequence"/>
</dbReference>
<dbReference type="PROSITE" id="PS00198">
    <property type="entry name" value="4FE4S_FER_1"/>
    <property type="match status" value="1"/>
</dbReference>
<keyword evidence="1" id="KW-0479">Metal-binding</keyword>
<keyword evidence="6" id="KW-1185">Reference proteome</keyword>
<feature type="domain" description="4Fe-4S ferredoxin-type" evidence="4">
    <location>
        <begin position="340"/>
        <end position="368"/>
    </location>
</feature>
<dbReference type="PANTHER" id="PTHR40447:SF1">
    <property type="entry name" value="ANAEROBIC SULFITE REDUCTASE SUBUNIT A"/>
    <property type="match status" value="1"/>
</dbReference>
<evidence type="ECO:0000256" key="3">
    <source>
        <dbReference type="ARBA" id="ARBA00023014"/>
    </source>
</evidence>
<evidence type="ECO:0000313" key="5">
    <source>
        <dbReference type="EMBL" id="MCT2398343.1"/>
    </source>
</evidence>
<keyword evidence="2" id="KW-0408">Iron</keyword>
<accession>A0ABT2I0L5</accession>
<protein>
    <submittedName>
        <fullName evidence="5">4Fe-4S dicluster domain-containing protein</fullName>
    </submittedName>
</protein>
<name>A0ABT2I0L5_9SPHN</name>